<protein>
    <submittedName>
        <fullName evidence="1">Uncharacterized protein</fullName>
    </submittedName>
</protein>
<evidence type="ECO:0000313" key="2">
    <source>
        <dbReference type="Proteomes" id="UP000299102"/>
    </source>
</evidence>
<evidence type="ECO:0000313" key="1">
    <source>
        <dbReference type="EMBL" id="GBP66880.1"/>
    </source>
</evidence>
<dbReference type="Proteomes" id="UP000299102">
    <property type="component" value="Unassembled WGS sequence"/>
</dbReference>
<dbReference type="AlphaFoldDB" id="A0A4C1XUT5"/>
<comment type="caution">
    <text evidence="1">The sequence shown here is derived from an EMBL/GenBank/DDBJ whole genome shotgun (WGS) entry which is preliminary data.</text>
</comment>
<dbReference type="EMBL" id="BGZK01000970">
    <property type="protein sequence ID" value="GBP66880.1"/>
    <property type="molecule type" value="Genomic_DNA"/>
</dbReference>
<sequence length="136" mass="15238">MPRHAGGPPTEAMLKLLYPLLRHVRPQTCLNHIELTPEGFRAIPARLVAAKGRCRHRNATSGADGLKYRLRQRVTALIWHKLKAHSSILPWSRSKPVHSGSELTLPTFGAVIAVRIIVCKTKLSLRRVHVRCGSYI</sequence>
<keyword evidence="2" id="KW-1185">Reference proteome</keyword>
<proteinExistence type="predicted"/>
<gene>
    <name evidence="1" type="ORF">EVAR_18052_1</name>
</gene>
<accession>A0A4C1XUT5</accession>
<name>A0A4C1XUT5_EUMVA</name>
<reference evidence="1 2" key="1">
    <citation type="journal article" date="2019" name="Commun. Biol.">
        <title>The bagworm genome reveals a unique fibroin gene that provides high tensile strength.</title>
        <authorList>
            <person name="Kono N."/>
            <person name="Nakamura H."/>
            <person name="Ohtoshi R."/>
            <person name="Tomita M."/>
            <person name="Numata K."/>
            <person name="Arakawa K."/>
        </authorList>
    </citation>
    <scope>NUCLEOTIDE SEQUENCE [LARGE SCALE GENOMIC DNA]</scope>
</reference>
<organism evidence="1 2">
    <name type="scientific">Eumeta variegata</name>
    <name type="common">Bagworm moth</name>
    <name type="synonym">Eumeta japonica</name>
    <dbReference type="NCBI Taxonomy" id="151549"/>
    <lineage>
        <taxon>Eukaryota</taxon>
        <taxon>Metazoa</taxon>
        <taxon>Ecdysozoa</taxon>
        <taxon>Arthropoda</taxon>
        <taxon>Hexapoda</taxon>
        <taxon>Insecta</taxon>
        <taxon>Pterygota</taxon>
        <taxon>Neoptera</taxon>
        <taxon>Endopterygota</taxon>
        <taxon>Lepidoptera</taxon>
        <taxon>Glossata</taxon>
        <taxon>Ditrysia</taxon>
        <taxon>Tineoidea</taxon>
        <taxon>Psychidae</taxon>
        <taxon>Oiketicinae</taxon>
        <taxon>Eumeta</taxon>
    </lineage>
</organism>